<dbReference type="AlphaFoldDB" id="A0A3D8HEX4"/>
<dbReference type="PANTHER" id="PTHR42966:SF1">
    <property type="entry name" value="SIALIC ACID SYNTHASE"/>
    <property type="match status" value="1"/>
</dbReference>
<dbReference type="InterPro" id="IPR051690">
    <property type="entry name" value="PseI-like"/>
</dbReference>
<dbReference type="EMBL" id="JACRTI010000019">
    <property type="protein sequence ID" value="MBC8601963.1"/>
    <property type="molecule type" value="Genomic_DNA"/>
</dbReference>
<dbReference type="InterPro" id="IPR013785">
    <property type="entry name" value="Aldolase_TIM"/>
</dbReference>
<dbReference type="InterPro" id="IPR013132">
    <property type="entry name" value="PseI/NeuA/B-like_N"/>
</dbReference>
<dbReference type="Proteomes" id="UP000256321">
    <property type="component" value="Unassembled WGS sequence"/>
</dbReference>
<dbReference type="GO" id="GO:0016051">
    <property type="term" value="P:carbohydrate biosynthetic process"/>
    <property type="evidence" value="ECO:0007669"/>
    <property type="project" value="InterPro"/>
</dbReference>
<keyword evidence="5" id="KW-1185">Reference proteome</keyword>
<evidence type="ECO:0000259" key="1">
    <source>
        <dbReference type="PROSITE" id="PS50844"/>
    </source>
</evidence>
<dbReference type="CDD" id="cd11615">
    <property type="entry name" value="SAF_NeuB_like"/>
    <property type="match status" value="1"/>
</dbReference>
<dbReference type="NCBIfam" id="TIGR03569">
    <property type="entry name" value="NeuB_NnaB"/>
    <property type="match status" value="1"/>
</dbReference>
<evidence type="ECO:0000313" key="3">
    <source>
        <dbReference type="EMBL" id="RDU49300.1"/>
    </source>
</evidence>
<dbReference type="InterPro" id="IPR013974">
    <property type="entry name" value="SAF"/>
</dbReference>
<gene>
    <name evidence="3" type="primary">neuB</name>
    <name evidence="3" type="ORF">DWU89_09800</name>
    <name evidence="2" type="ORF">H8784_09570</name>
</gene>
<comment type="caution">
    <text evidence="3">The sequence shown here is derived from an EMBL/GenBank/DDBJ whole genome shotgun (WGS) entry which is preliminary data.</text>
</comment>
<evidence type="ECO:0000313" key="2">
    <source>
        <dbReference type="EMBL" id="MBC8601963.1"/>
    </source>
</evidence>
<keyword evidence="3" id="KW-0808">Transferase</keyword>
<dbReference type="PROSITE" id="PS50844">
    <property type="entry name" value="AFP_LIKE"/>
    <property type="match status" value="1"/>
</dbReference>
<accession>A0A3D8HEX4</accession>
<dbReference type="Gene3D" id="3.90.1210.10">
    <property type="entry name" value="Antifreeze-like/N-acetylneuraminic acid synthase C-terminal domain"/>
    <property type="match status" value="1"/>
</dbReference>
<evidence type="ECO:0000313" key="5">
    <source>
        <dbReference type="Proteomes" id="UP000629596"/>
    </source>
</evidence>
<dbReference type="Pfam" id="PF03102">
    <property type="entry name" value="NeuB"/>
    <property type="match status" value="1"/>
</dbReference>
<dbReference type="Proteomes" id="UP000629596">
    <property type="component" value="Unassembled WGS sequence"/>
</dbReference>
<dbReference type="SUPFAM" id="SSF51269">
    <property type="entry name" value="AFP III-like domain"/>
    <property type="match status" value="1"/>
</dbReference>
<dbReference type="GO" id="GO:0050462">
    <property type="term" value="F:N-acetylneuraminate synthase activity"/>
    <property type="evidence" value="ECO:0007669"/>
    <property type="project" value="UniProtKB-EC"/>
</dbReference>
<sequence>MKHTLVIAEAGVNHNGSLEMAKQLIDVAAEAGVDYVKFQTFKAESLVSKSAVKAEYQQRNLHDGNNSQYQMLKQLELTREQHLILTDYCTKKGVKFFSTAFDLESIDFLAELHLGLWKIPSGEITNYPYLRKIARIGEPVILSSGMSGYREIEEALAVLVENGVRHDDIIVLHCNTEYPTPMEDVNLRAMQSIAARFHVKVGYSDHTRGIEVPVAAVALGASVIEKHFTLDRNLEGPDHKASLEPDELKRMVSSIRNIEKALGDAEKRVSPSEAKNIEVARKSIVAASKIEKGEIFTEQNLTVKRPGNGISPMKWLDVLGKAATRIYEPDDLIEL</sequence>
<dbReference type="EC" id="2.5.1.56" evidence="3"/>
<organism evidence="3 4">
    <name type="scientific">Parabacteroides acidifaciens</name>
    <dbReference type="NCBI Taxonomy" id="2290935"/>
    <lineage>
        <taxon>Bacteria</taxon>
        <taxon>Pseudomonadati</taxon>
        <taxon>Bacteroidota</taxon>
        <taxon>Bacteroidia</taxon>
        <taxon>Bacteroidales</taxon>
        <taxon>Tannerellaceae</taxon>
        <taxon>Parabacteroides</taxon>
    </lineage>
</organism>
<dbReference type="InterPro" id="IPR036732">
    <property type="entry name" value="AFP_Neu5c_C_sf"/>
</dbReference>
<feature type="domain" description="AFP-like" evidence="1">
    <location>
        <begin position="283"/>
        <end position="335"/>
    </location>
</feature>
<dbReference type="Gene3D" id="3.20.20.70">
    <property type="entry name" value="Aldolase class I"/>
    <property type="match status" value="1"/>
</dbReference>
<evidence type="ECO:0000313" key="4">
    <source>
        <dbReference type="Proteomes" id="UP000256321"/>
    </source>
</evidence>
<reference evidence="2 5" key="2">
    <citation type="submission" date="2020-08" db="EMBL/GenBank/DDBJ databases">
        <title>Genome public.</title>
        <authorList>
            <person name="Liu C."/>
            <person name="Sun Q."/>
        </authorList>
    </citation>
    <scope>NUCLEOTIDE SEQUENCE [LARGE SCALE GENOMIC DNA]</scope>
    <source>
        <strain evidence="2 5">426_9</strain>
    </source>
</reference>
<dbReference type="InterPro" id="IPR006190">
    <property type="entry name" value="SAF_AFP_Neu5Ac"/>
</dbReference>
<dbReference type="InterPro" id="IPR057736">
    <property type="entry name" value="SAF_PseI/NeuA/NeuB"/>
</dbReference>
<dbReference type="Pfam" id="PF08666">
    <property type="entry name" value="SAF"/>
    <property type="match status" value="1"/>
</dbReference>
<proteinExistence type="predicted"/>
<dbReference type="EMBL" id="QREV01000019">
    <property type="protein sequence ID" value="RDU49300.1"/>
    <property type="molecule type" value="Genomic_DNA"/>
</dbReference>
<protein>
    <submittedName>
        <fullName evidence="3">N-acetylneuraminate synthase</fullName>
        <ecNumber evidence="3">2.5.1.56</ecNumber>
    </submittedName>
</protein>
<dbReference type="RefSeq" id="WP_115499467.1">
    <property type="nucleotide sequence ID" value="NZ_JACRTI010000019.1"/>
</dbReference>
<name>A0A3D8HEX4_9BACT</name>
<dbReference type="PANTHER" id="PTHR42966">
    <property type="entry name" value="N-ACETYLNEURAMINATE SYNTHASE"/>
    <property type="match status" value="1"/>
</dbReference>
<dbReference type="InterPro" id="IPR020007">
    <property type="entry name" value="NeuB/NeuA"/>
</dbReference>
<dbReference type="GO" id="GO:0047444">
    <property type="term" value="F:N-acylneuraminate-9-phosphate synthase activity"/>
    <property type="evidence" value="ECO:0007669"/>
    <property type="project" value="TreeGrafter"/>
</dbReference>
<dbReference type="SUPFAM" id="SSF51569">
    <property type="entry name" value="Aldolase"/>
    <property type="match status" value="1"/>
</dbReference>
<reference evidence="3 4" key="1">
    <citation type="submission" date="2018-07" db="EMBL/GenBank/DDBJ databases">
        <title>Parabacteroides acidifaciens nov. sp., isolated from human feces.</title>
        <authorList>
            <person name="Wang Y.J."/>
        </authorList>
    </citation>
    <scope>NUCLEOTIDE SEQUENCE [LARGE SCALE GENOMIC DNA]</scope>
    <source>
        <strain evidence="3 4">426-9</strain>
    </source>
</reference>